<evidence type="ECO:0000313" key="1">
    <source>
        <dbReference type="EMBL" id="GCE92495.1"/>
    </source>
</evidence>
<accession>A0A5M3T236</accession>
<protein>
    <recommendedName>
        <fullName evidence="3">Transposase</fullName>
    </recommendedName>
</protein>
<dbReference type="EMBL" id="BIMW01000020">
    <property type="protein sequence ID" value="GCE92495.1"/>
    <property type="molecule type" value="Genomic_DNA"/>
</dbReference>
<evidence type="ECO:0008006" key="3">
    <source>
        <dbReference type="Google" id="ProtNLM"/>
    </source>
</evidence>
<reference evidence="1 2" key="1">
    <citation type="journal article" date="2019" name="J Genomics">
        <title>The Draft Genome of a Hydrogen-producing Cyanobacterium, Arthrospira platensis NIES-46.</title>
        <authorList>
            <person name="Suzuki S."/>
            <person name="Yamaguchi H."/>
            <person name="Kawachi M."/>
        </authorList>
    </citation>
    <scope>NUCLEOTIDE SEQUENCE [LARGE SCALE GENOMIC DNA]</scope>
    <source>
        <strain evidence="1 2">NIES-46</strain>
    </source>
</reference>
<evidence type="ECO:0000313" key="2">
    <source>
        <dbReference type="Proteomes" id="UP000326169"/>
    </source>
</evidence>
<comment type="caution">
    <text evidence="1">The sequence shown here is derived from an EMBL/GenBank/DDBJ whole genome shotgun (WGS) entry which is preliminary data.</text>
</comment>
<gene>
    <name evidence="1" type="ORF">NIES46_05350</name>
</gene>
<dbReference type="Proteomes" id="UP000326169">
    <property type="component" value="Unassembled WGS sequence"/>
</dbReference>
<name>A0A5M3T236_LIMPL</name>
<organism evidence="1 2">
    <name type="scientific">Limnospira platensis NIES-46</name>
    <dbReference type="NCBI Taxonomy" id="1236695"/>
    <lineage>
        <taxon>Bacteria</taxon>
        <taxon>Bacillati</taxon>
        <taxon>Cyanobacteriota</taxon>
        <taxon>Cyanophyceae</taxon>
        <taxon>Oscillatoriophycideae</taxon>
        <taxon>Oscillatoriales</taxon>
        <taxon>Sirenicapillariaceae</taxon>
        <taxon>Limnospira</taxon>
    </lineage>
</organism>
<sequence length="64" mass="7281">MLFGRRLGRCDTCTPYTLSLFAVADNIVADHPRIRYRSVCLLVAIHPLPASEEGEFRNILLKFC</sequence>
<proteinExistence type="predicted"/>
<keyword evidence="2" id="KW-1185">Reference proteome</keyword>